<dbReference type="EMBL" id="BFAY01000007">
    <property type="protein sequence ID" value="GBF38419.1"/>
    <property type="molecule type" value="Genomic_DNA"/>
</dbReference>
<dbReference type="PANTHER" id="PTHR43280">
    <property type="entry name" value="ARAC-FAMILY TRANSCRIPTIONAL REGULATOR"/>
    <property type="match status" value="1"/>
</dbReference>
<dbReference type="AlphaFoldDB" id="A0A2P2D193"/>
<dbReference type="Proteomes" id="UP000245076">
    <property type="component" value="Unassembled WGS sequence"/>
</dbReference>
<sequence length="420" mass="48462">MRTLDKPWYFLNIPPMLNPEVVTPLFYFGSGLSFLLVVQKLIPPIKRREDRIGALLFLSLGIILFTVANVVLEIDRTYPHAIFLLLTSFSAIGPLSLLYTHSLIYPNQTLYRDIRLHFLVPGLFLLGEIFFFGRPWDSIISDLGDFRNIRYKHYLSWGFFITTALTTAYFGFRYRMLLTVNSIPELKSQIRFIFILATITVFAMYSLVFGFMFGLDILFRVGGLLVTGIVTLLFLAPSRYPDFFAPLTREVRKKKYEKSLLIGLDLNLLELRIQELMREDKLYRDPELTLHSLSEDLGIKPYQLTEFLNEHLQTGFHNYINGFRIEEAVKLLEEKLDQDILSICYFVGFNSKSSFNDAFRKVTGKTPTQLRQKKVEAPEKQRLHTTRSGIPLGKGLGGMVELGDSDRISVKNRPIKAENR</sequence>
<keyword evidence="7" id="KW-1185">Reference proteome</keyword>
<keyword evidence="4" id="KW-0472">Membrane</keyword>
<keyword evidence="4" id="KW-0812">Transmembrane</keyword>
<keyword evidence="3" id="KW-0804">Transcription</keyword>
<keyword evidence="2 6" id="KW-0238">DNA-binding</keyword>
<keyword evidence="1" id="KW-0805">Transcription regulation</keyword>
<organism evidence="6 7">
    <name type="scientific">Leptospira johnsonii</name>
    <dbReference type="NCBI Taxonomy" id="1917820"/>
    <lineage>
        <taxon>Bacteria</taxon>
        <taxon>Pseudomonadati</taxon>
        <taxon>Spirochaetota</taxon>
        <taxon>Spirochaetia</taxon>
        <taxon>Leptospirales</taxon>
        <taxon>Leptospiraceae</taxon>
        <taxon>Leptospira</taxon>
    </lineage>
</organism>
<feature type="transmembrane region" description="Helical" evidence="4">
    <location>
        <begin position="25"/>
        <end position="42"/>
    </location>
</feature>
<dbReference type="PROSITE" id="PS01124">
    <property type="entry name" value="HTH_ARAC_FAMILY_2"/>
    <property type="match status" value="1"/>
</dbReference>
<evidence type="ECO:0000256" key="3">
    <source>
        <dbReference type="ARBA" id="ARBA00023163"/>
    </source>
</evidence>
<comment type="caution">
    <text evidence="6">The sequence shown here is derived from an EMBL/GenBank/DDBJ whole genome shotgun (WGS) entry which is preliminary data.</text>
</comment>
<dbReference type="PANTHER" id="PTHR43280:SF29">
    <property type="entry name" value="ARAC-FAMILY TRANSCRIPTIONAL REGULATOR"/>
    <property type="match status" value="1"/>
</dbReference>
<dbReference type="InterPro" id="IPR018060">
    <property type="entry name" value="HTH_AraC"/>
</dbReference>
<proteinExistence type="predicted"/>
<feature type="transmembrane region" description="Helical" evidence="4">
    <location>
        <begin position="116"/>
        <end position="134"/>
    </location>
</feature>
<dbReference type="Pfam" id="PF12833">
    <property type="entry name" value="HTH_18"/>
    <property type="match status" value="1"/>
</dbReference>
<feature type="transmembrane region" description="Helical" evidence="4">
    <location>
        <begin position="54"/>
        <end position="72"/>
    </location>
</feature>
<feature type="transmembrane region" description="Helical" evidence="4">
    <location>
        <begin position="154"/>
        <end position="172"/>
    </location>
</feature>
<evidence type="ECO:0000313" key="6">
    <source>
        <dbReference type="EMBL" id="GBF38419.1"/>
    </source>
</evidence>
<dbReference type="InterPro" id="IPR009057">
    <property type="entry name" value="Homeodomain-like_sf"/>
</dbReference>
<dbReference type="SMART" id="SM00342">
    <property type="entry name" value="HTH_ARAC"/>
    <property type="match status" value="1"/>
</dbReference>
<evidence type="ECO:0000256" key="2">
    <source>
        <dbReference type="ARBA" id="ARBA00023125"/>
    </source>
</evidence>
<dbReference type="Gene3D" id="1.10.10.60">
    <property type="entry name" value="Homeodomain-like"/>
    <property type="match status" value="1"/>
</dbReference>
<evidence type="ECO:0000259" key="5">
    <source>
        <dbReference type="PROSITE" id="PS01124"/>
    </source>
</evidence>
<feature type="domain" description="HTH araC/xylS-type" evidence="5">
    <location>
        <begin position="271"/>
        <end position="373"/>
    </location>
</feature>
<evidence type="ECO:0000256" key="1">
    <source>
        <dbReference type="ARBA" id="ARBA00023015"/>
    </source>
</evidence>
<protein>
    <submittedName>
        <fullName evidence="6">DNA-binding helix-turn-helix protein</fullName>
    </submittedName>
</protein>
<reference evidence="6 7" key="1">
    <citation type="submission" date="2018-02" db="EMBL/GenBank/DDBJ databases">
        <title>Novel Leptospira species isolated from soil and water in Japan.</title>
        <authorList>
            <person name="Nakao R."/>
            <person name="Masuzawa T."/>
        </authorList>
    </citation>
    <scope>NUCLEOTIDE SEQUENCE [LARGE SCALE GENOMIC DNA]</scope>
    <source>
        <strain evidence="6 7">E8</strain>
    </source>
</reference>
<accession>A0A2P2D193</accession>
<feature type="transmembrane region" description="Helical" evidence="4">
    <location>
        <begin position="192"/>
        <end position="211"/>
    </location>
</feature>
<gene>
    <name evidence="6" type="ORF">LPTSP1_14100</name>
</gene>
<keyword evidence="4" id="KW-1133">Transmembrane helix</keyword>
<evidence type="ECO:0000256" key="4">
    <source>
        <dbReference type="SAM" id="Phobius"/>
    </source>
</evidence>
<evidence type="ECO:0000313" key="7">
    <source>
        <dbReference type="Proteomes" id="UP000245076"/>
    </source>
</evidence>
<feature type="transmembrane region" description="Helical" evidence="4">
    <location>
        <begin position="217"/>
        <end position="236"/>
    </location>
</feature>
<name>A0A2P2D193_9LEPT</name>
<feature type="transmembrane region" description="Helical" evidence="4">
    <location>
        <begin position="78"/>
        <end position="104"/>
    </location>
</feature>
<dbReference type="SUPFAM" id="SSF46689">
    <property type="entry name" value="Homeodomain-like"/>
    <property type="match status" value="1"/>
</dbReference>
<dbReference type="GO" id="GO:0043565">
    <property type="term" value="F:sequence-specific DNA binding"/>
    <property type="evidence" value="ECO:0007669"/>
    <property type="project" value="InterPro"/>
</dbReference>
<dbReference type="GO" id="GO:0003700">
    <property type="term" value="F:DNA-binding transcription factor activity"/>
    <property type="evidence" value="ECO:0007669"/>
    <property type="project" value="InterPro"/>
</dbReference>